<dbReference type="InterPro" id="IPR039448">
    <property type="entry name" value="Beta_helix"/>
</dbReference>
<dbReference type="STRING" id="1796497.GCE9029_03729"/>
<dbReference type="InterPro" id="IPR059226">
    <property type="entry name" value="Choice_anch_Q_dom"/>
</dbReference>
<dbReference type="GO" id="GO:0009279">
    <property type="term" value="C:cell outer membrane"/>
    <property type="evidence" value="ECO:0007669"/>
    <property type="project" value="UniProtKB-SubCell"/>
</dbReference>
<feature type="domain" description="Right handed beta helix" evidence="9">
    <location>
        <begin position="148"/>
        <end position="292"/>
    </location>
</feature>
<dbReference type="PANTHER" id="PTHR11319:SF35">
    <property type="entry name" value="OUTER MEMBRANE PROTEIN PMPC-RELATED"/>
    <property type="match status" value="1"/>
</dbReference>
<evidence type="ECO:0000256" key="8">
    <source>
        <dbReference type="SAM" id="SignalP"/>
    </source>
</evidence>
<dbReference type="AlphaFoldDB" id="A0A128F901"/>
<dbReference type="InterPro" id="IPR003368">
    <property type="entry name" value="POMP_repeat"/>
</dbReference>
<dbReference type="Pfam" id="PF02415">
    <property type="entry name" value="Chlam_PMP"/>
    <property type="match status" value="1"/>
</dbReference>
<dbReference type="OrthoDB" id="5573078at2"/>
<organism evidence="10 11">
    <name type="scientific">Grimontia celer</name>
    <dbReference type="NCBI Taxonomy" id="1796497"/>
    <lineage>
        <taxon>Bacteria</taxon>
        <taxon>Pseudomonadati</taxon>
        <taxon>Pseudomonadota</taxon>
        <taxon>Gammaproteobacteria</taxon>
        <taxon>Vibrionales</taxon>
        <taxon>Vibrionaceae</taxon>
        <taxon>Grimontia</taxon>
    </lineage>
</organism>
<dbReference type="InterPro" id="IPR012332">
    <property type="entry name" value="Autotransporter_pectin_lyase_C"/>
</dbReference>
<proteinExistence type="predicted"/>
<keyword evidence="5 8" id="KW-0732">Signal</keyword>
<dbReference type="InterPro" id="IPR011050">
    <property type="entry name" value="Pectin_lyase_fold/virulence"/>
</dbReference>
<evidence type="ECO:0000256" key="5">
    <source>
        <dbReference type="ARBA" id="ARBA00022729"/>
    </source>
</evidence>
<sequence length="588" mass="59145">MHRLSKLILLFIVFMSFNAQAALITVNTANGGSGGSQCSLADAIVAANTGSTSAGCAAGTNGGDEIIFTSNLYNSTIALSADLPLITDDLTITGPTGGNTLTISGGDAYSIFVVDGVRLNLSNLELVQGYGTTSSIFGASGGAIAALSGAIVTATDSKLLNNVAQGSGGAVHAESSSTVHLSNCLISNNSANYGGAIYAHQGAQIEIADCTFTGNSASTVSTAFGGAIAAFGWSSPTGINIRNSHFSNNSTVGYGGAFFAGPGVEANVIDSVFEGNVAHTGGAIRIQAGSSQFTSLNVARSEFSNNHAWVYAAAVYTEGNVAFDAINSTFSNNHAGVEGGAFFFYSGTVNLNSIMASGNHSSSGGVMSARGSSVFPSIIKLTRSFFSENSANIGGAVVAKYNAHIIVSESTLSANSASIHGGAIKSDMSIVELTNSTLSGNHSGIGGGAFYANNSSAVKIDNSTFAENDGGSLFSFNSTGSVLRNTVLAGGHCDLDASSNVTLNGGVHIDDGTCNATLVGPSQLAPLNYNGSGPIPTHMPIPGSPLVDLGVGGAASNPITDQRGHPRIVGIEVDIGAVELPDPADIFN</sequence>
<keyword evidence="7" id="KW-0998">Cell outer membrane</keyword>
<dbReference type="EMBL" id="FIZX01000002">
    <property type="protein sequence ID" value="CZF83259.1"/>
    <property type="molecule type" value="Genomic_DNA"/>
</dbReference>
<dbReference type="InterPro" id="IPR006626">
    <property type="entry name" value="PbH1"/>
</dbReference>
<evidence type="ECO:0000256" key="4">
    <source>
        <dbReference type="ARBA" id="ARBA00022525"/>
    </source>
</evidence>
<protein>
    <recommendedName>
        <fullName evidence="9">Right handed beta helix domain-containing protein</fullName>
    </recommendedName>
</protein>
<dbReference type="SMART" id="SM00710">
    <property type="entry name" value="PbH1"/>
    <property type="match status" value="6"/>
</dbReference>
<dbReference type="Pfam" id="PF13229">
    <property type="entry name" value="Beta_helix"/>
    <property type="match status" value="1"/>
</dbReference>
<keyword evidence="6" id="KW-0472">Membrane</keyword>
<keyword evidence="4" id="KW-0964">Secreted</keyword>
<evidence type="ECO:0000256" key="6">
    <source>
        <dbReference type="ARBA" id="ARBA00023136"/>
    </source>
</evidence>
<comment type="subcellular location">
    <subcellularLocation>
        <location evidence="1">Cell envelope</location>
    </subcellularLocation>
    <subcellularLocation>
        <location evidence="2">Cell outer membrane</location>
    </subcellularLocation>
    <subcellularLocation>
        <location evidence="3">Secreted</location>
    </subcellularLocation>
</comment>
<gene>
    <name evidence="10" type="ORF">GCE9029_03729</name>
</gene>
<keyword evidence="11" id="KW-1185">Reference proteome</keyword>
<dbReference type="RefSeq" id="WP_062665523.1">
    <property type="nucleotide sequence ID" value="NZ_FIZX01000002.1"/>
</dbReference>
<evidence type="ECO:0000256" key="3">
    <source>
        <dbReference type="ARBA" id="ARBA00004613"/>
    </source>
</evidence>
<dbReference type="Gene3D" id="2.160.20.20">
    <property type="match status" value="1"/>
</dbReference>
<dbReference type="SUPFAM" id="SSF51126">
    <property type="entry name" value="Pectin lyase-like"/>
    <property type="match status" value="2"/>
</dbReference>
<evidence type="ECO:0000313" key="10">
    <source>
        <dbReference type="EMBL" id="CZF83259.1"/>
    </source>
</evidence>
<evidence type="ECO:0000256" key="7">
    <source>
        <dbReference type="ARBA" id="ARBA00023237"/>
    </source>
</evidence>
<evidence type="ECO:0000256" key="1">
    <source>
        <dbReference type="ARBA" id="ARBA00004196"/>
    </source>
</evidence>
<feature type="chain" id="PRO_5007282236" description="Right handed beta helix domain-containing protein" evidence="8">
    <location>
        <begin position="22"/>
        <end position="588"/>
    </location>
</feature>
<dbReference type="GO" id="GO:0005576">
    <property type="term" value="C:extracellular region"/>
    <property type="evidence" value="ECO:0007669"/>
    <property type="project" value="UniProtKB-SubCell"/>
</dbReference>
<dbReference type="NCBIfam" id="NF041518">
    <property type="entry name" value="choice_anch_Q"/>
    <property type="match status" value="1"/>
</dbReference>
<name>A0A128F901_9GAMM</name>
<evidence type="ECO:0000313" key="11">
    <source>
        <dbReference type="Proteomes" id="UP000071641"/>
    </source>
</evidence>
<dbReference type="Proteomes" id="UP000071641">
    <property type="component" value="Unassembled WGS sequence"/>
</dbReference>
<reference evidence="11" key="1">
    <citation type="submission" date="2016-02" db="EMBL/GenBank/DDBJ databases">
        <authorList>
            <person name="Rodrigo-Torres Lidia"/>
            <person name="Arahal R.David."/>
        </authorList>
    </citation>
    <scope>NUCLEOTIDE SEQUENCE [LARGE SCALE GENOMIC DNA]</scope>
    <source>
        <strain evidence="11">CECT 9029</strain>
    </source>
</reference>
<dbReference type="NCBIfam" id="TIGR01376">
    <property type="entry name" value="POMP_repeat"/>
    <property type="match status" value="1"/>
</dbReference>
<evidence type="ECO:0000259" key="9">
    <source>
        <dbReference type="Pfam" id="PF13229"/>
    </source>
</evidence>
<evidence type="ECO:0000256" key="2">
    <source>
        <dbReference type="ARBA" id="ARBA00004442"/>
    </source>
</evidence>
<feature type="signal peptide" evidence="8">
    <location>
        <begin position="1"/>
        <end position="21"/>
    </location>
</feature>
<dbReference type="PANTHER" id="PTHR11319">
    <property type="entry name" value="G PROTEIN-COUPLED RECEPTOR-RELATED"/>
    <property type="match status" value="1"/>
</dbReference>
<accession>A0A128F901</accession>